<keyword evidence="4" id="KW-1185">Reference proteome</keyword>
<evidence type="ECO:0000313" key="4">
    <source>
        <dbReference type="Proteomes" id="UP001589750"/>
    </source>
</evidence>
<protein>
    <submittedName>
        <fullName evidence="3">Universal stress protein</fullName>
    </submittedName>
</protein>
<reference evidence="3 4" key="1">
    <citation type="submission" date="2024-09" db="EMBL/GenBank/DDBJ databases">
        <authorList>
            <person name="Sun Q."/>
            <person name="Mori K."/>
        </authorList>
    </citation>
    <scope>NUCLEOTIDE SEQUENCE [LARGE SCALE GENOMIC DNA]</scope>
    <source>
        <strain evidence="3 4">JCM 9626</strain>
    </source>
</reference>
<name>A0ABV5K9Z1_9ACTN</name>
<proteinExistence type="inferred from homology"/>
<dbReference type="InterPro" id="IPR006015">
    <property type="entry name" value="Universal_stress_UspA"/>
</dbReference>
<gene>
    <name evidence="3" type="ORF">ACFFRI_06575</name>
</gene>
<dbReference type="Pfam" id="PF00582">
    <property type="entry name" value="Usp"/>
    <property type="match status" value="2"/>
</dbReference>
<dbReference type="PANTHER" id="PTHR46268:SF6">
    <property type="entry name" value="UNIVERSAL STRESS PROTEIN UP12"/>
    <property type="match status" value="1"/>
</dbReference>
<dbReference type="Gene3D" id="3.40.50.620">
    <property type="entry name" value="HUPs"/>
    <property type="match status" value="2"/>
</dbReference>
<dbReference type="SUPFAM" id="SSF52402">
    <property type="entry name" value="Adenine nucleotide alpha hydrolases-like"/>
    <property type="match status" value="2"/>
</dbReference>
<evidence type="ECO:0000313" key="3">
    <source>
        <dbReference type="EMBL" id="MFB9312705.1"/>
    </source>
</evidence>
<dbReference type="Proteomes" id="UP001589750">
    <property type="component" value="Unassembled WGS sequence"/>
</dbReference>
<dbReference type="PRINTS" id="PR01438">
    <property type="entry name" value="UNVRSLSTRESS"/>
</dbReference>
<dbReference type="CDD" id="cd00293">
    <property type="entry name" value="USP-like"/>
    <property type="match status" value="1"/>
</dbReference>
<dbReference type="InterPro" id="IPR014729">
    <property type="entry name" value="Rossmann-like_a/b/a_fold"/>
</dbReference>
<comment type="similarity">
    <text evidence="1">Belongs to the universal stress protein A family.</text>
</comment>
<comment type="caution">
    <text evidence="3">The sequence shown here is derived from an EMBL/GenBank/DDBJ whole genome shotgun (WGS) entry which is preliminary data.</text>
</comment>
<dbReference type="PANTHER" id="PTHR46268">
    <property type="entry name" value="STRESS RESPONSE PROTEIN NHAX"/>
    <property type="match status" value="1"/>
</dbReference>
<feature type="domain" description="UspA" evidence="2">
    <location>
        <begin position="4"/>
        <end position="137"/>
    </location>
</feature>
<sequence>MEPHLVVAVDGTCRSAGAIRYGVREAGVRGLSLHVLHVSPGALPVSPVLPFVRVDVEATGQEIVAAAAGIARALDPDLEVVEELVVGARIAEIVLRTAHADLVVLGRETRHGLDRILTGATVASVASRVRCPLSVVPSEWTSSRSLGRVVVGVESIDDAPPLLGVALDEARRRDASVSVLHAWGLPDAYREVFTGQLHDVAWTAEAARSLEALVKSARKTHPDVLVEVRVVHDQPARALVRASTEADVVLVLRHVPRRVPGPHLGSTARAVLGSAASVVEVVPAPT</sequence>
<dbReference type="InterPro" id="IPR006016">
    <property type="entry name" value="UspA"/>
</dbReference>
<evidence type="ECO:0000256" key="1">
    <source>
        <dbReference type="ARBA" id="ARBA00008791"/>
    </source>
</evidence>
<dbReference type="RefSeq" id="WP_170215273.1">
    <property type="nucleotide sequence ID" value="NZ_JBHMDG010000008.1"/>
</dbReference>
<evidence type="ECO:0000259" key="2">
    <source>
        <dbReference type="Pfam" id="PF00582"/>
    </source>
</evidence>
<feature type="domain" description="UspA" evidence="2">
    <location>
        <begin position="148"/>
        <end position="282"/>
    </location>
</feature>
<accession>A0ABV5K9Z1</accession>
<organism evidence="3 4">
    <name type="scientific">Nocardioides plantarum</name>
    <dbReference type="NCBI Taxonomy" id="29299"/>
    <lineage>
        <taxon>Bacteria</taxon>
        <taxon>Bacillati</taxon>
        <taxon>Actinomycetota</taxon>
        <taxon>Actinomycetes</taxon>
        <taxon>Propionibacteriales</taxon>
        <taxon>Nocardioidaceae</taxon>
        <taxon>Nocardioides</taxon>
    </lineage>
</organism>
<dbReference type="EMBL" id="JBHMDG010000008">
    <property type="protein sequence ID" value="MFB9312705.1"/>
    <property type="molecule type" value="Genomic_DNA"/>
</dbReference>